<keyword evidence="4" id="KW-1133">Transmembrane helix</keyword>
<dbReference type="CTD" id="36379744"/>
<keyword evidence="2" id="KW-0963">Cytoplasm</keyword>
<comment type="subcellular location">
    <subcellularLocation>
        <location evidence="1">Cytoplasm</location>
        <location evidence="1">Cytoskeleton</location>
    </subcellularLocation>
</comment>
<dbReference type="GO" id="GO:0005856">
    <property type="term" value="C:cytoskeleton"/>
    <property type="evidence" value="ECO:0007669"/>
    <property type="project" value="UniProtKB-SubCell"/>
</dbReference>
<dbReference type="Proteomes" id="UP000035682">
    <property type="component" value="Unplaced"/>
</dbReference>
<evidence type="ECO:0000259" key="5">
    <source>
        <dbReference type="PROSITE" id="PS51460"/>
    </source>
</evidence>
<dbReference type="WBParaSite" id="SRAE_2000204300.1">
    <property type="protein sequence ID" value="SRAE_2000204300.1"/>
    <property type="gene ID" value="WBGene00262250"/>
</dbReference>
<gene>
    <name evidence="6 8 9" type="ORF">SRAE_2000204300</name>
</gene>
<dbReference type="InterPro" id="IPR003108">
    <property type="entry name" value="GAR_dom"/>
</dbReference>
<dbReference type="GO" id="GO:0008017">
    <property type="term" value="F:microtubule binding"/>
    <property type="evidence" value="ECO:0007669"/>
    <property type="project" value="InterPro"/>
</dbReference>
<dbReference type="InterPro" id="IPR036534">
    <property type="entry name" value="GAR_dom_sf"/>
</dbReference>
<evidence type="ECO:0000256" key="4">
    <source>
        <dbReference type="SAM" id="Phobius"/>
    </source>
</evidence>
<dbReference type="EMBL" id="LN609529">
    <property type="protein sequence ID" value="CEF67379.1"/>
    <property type="molecule type" value="Genomic_DNA"/>
</dbReference>
<protein>
    <submittedName>
        <fullName evidence="6 8">Short stop</fullName>
    </submittedName>
</protein>
<dbReference type="OrthoDB" id="2250192at2759"/>
<feature type="domain" description="GAR" evidence="5">
    <location>
        <begin position="156"/>
        <end position="233"/>
    </location>
</feature>
<evidence type="ECO:0000256" key="2">
    <source>
        <dbReference type="ARBA" id="ARBA00022490"/>
    </source>
</evidence>
<accession>A0A090MYL2</accession>
<keyword evidence="7" id="KW-1185">Reference proteome</keyword>
<dbReference type="RefSeq" id="XP_024506579.1">
    <property type="nucleotide sequence ID" value="XM_024653066.1"/>
</dbReference>
<dbReference type="SUPFAM" id="SSF143575">
    <property type="entry name" value="GAS2 domain-like"/>
    <property type="match status" value="1"/>
</dbReference>
<evidence type="ECO:0000256" key="3">
    <source>
        <dbReference type="ARBA" id="ARBA00023212"/>
    </source>
</evidence>
<reference evidence="8" key="2">
    <citation type="submission" date="2020-12" db="UniProtKB">
        <authorList>
            <consortium name="WormBaseParasite"/>
        </authorList>
    </citation>
    <scope>IDENTIFICATION</scope>
</reference>
<name>A0A090MYL2_STRRB</name>
<evidence type="ECO:0000313" key="9">
    <source>
        <dbReference type="WormBase" id="SRAE_2000204300"/>
    </source>
</evidence>
<keyword evidence="4" id="KW-0472">Membrane</keyword>
<reference evidence="6 7" key="1">
    <citation type="submission" date="2014-09" db="EMBL/GenBank/DDBJ databases">
        <authorList>
            <person name="Martin A.A."/>
        </authorList>
    </citation>
    <scope>NUCLEOTIDE SEQUENCE</scope>
    <source>
        <strain evidence="7">ED321</strain>
        <strain evidence="6">ED321 Heterogonic</strain>
    </source>
</reference>
<evidence type="ECO:0000313" key="8">
    <source>
        <dbReference type="WBParaSite" id="SRAE_2000204300.1"/>
    </source>
</evidence>
<dbReference type="GeneID" id="36379744"/>
<feature type="transmembrane region" description="Helical" evidence="4">
    <location>
        <begin position="6"/>
        <end position="25"/>
    </location>
</feature>
<dbReference type="Gene3D" id="3.30.920.20">
    <property type="entry name" value="Gas2-like domain"/>
    <property type="match status" value="1"/>
</dbReference>
<organism evidence="6">
    <name type="scientific">Strongyloides ratti</name>
    <name type="common">Parasitic roundworm</name>
    <dbReference type="NCBI Taxonomy" id="34506"/>
    <lineage>
        <taxon>Eukaryota</taxon>
        <taxon>Metazoa</taxon>
        <taxon>Ecdysozoa</taxon>
        <taxon>Nematoda</taxon>
        <taxon>Chromadorea</taxon>
        <taxon>Rhabditida</taxon>
        <taxon>Tylenchina</taxon>
        <taxon>Panagrolaimomorpha</taxon>
        <taxon>Strongyloidoidea</taxon>
        <taxon>Strongyloididae</taxon>
        <taxon>Strongyloides</taxon>
    </lineage>
</organism>
<keyword evidence="3" id="KW-0206">Cytoskeleton</keyword>
<dbReference type="PROSITE" id="PS51460">
    <property type="entry name" value="GAR"/>
    <property type="match status" value="1"/>
</dbReference>
<dbReference type="Pfam" id="PF02187">
    <property type="entry name" value="GAS2"/>
    <property type="match status" value="1"/>
</dbReference>
<sequence>MIISLYFFVLFFKTTLVFLFIIKYIKYALSILNNTNDEINKYKTPFNNSIEYNCGQNEKKNKESEEKKSEDEEYDECIGGSPTCSVSEFSNTSKTNSSFSKSYSNYCLKSNRIPKYVTEFWKYDKPSTLTSIIDNRPPFKKYVTSIEKDSTIDHTIDLKNIEKQIQNQTEKCSCSPKFKVHRISDNNNLILYEFGSFNSIKRHVKIYNSNVTIRVGGGWKSLEEFFCKIDPCRLKKTHYNKLNNTSTLLKQKSLDSNFNGTILTTYTSLKNLKTMKEDNYDQQKLKCSPK</sequence>
<keyword evidence="4" id="KW-0812">Transmembrane</keyword>
<dbReference type="WormBase" id="SRAE_2000204300">
    <property type="protein sequence ID" value="SRP06192"/>
    <property type="gene ID" value="WBGene00262250"/>
</dbReference>
<evidence type="ECO:0000313" key="6">
    <source>
        <dbReference type="EMBL" id="CEF67379.1"/>
    </source>
</evidence>
<dbReference type="STRING" id="34506.A0A090MYL2"/>
<evidence type="ECO:0000256" key="1">
    <source>
        <dbReference type="ARBA" id="ARBA00004245"/>
    </source>
</evidence>
<dbReference type="AlphaFoldDB" id="A0A090MYL2"/>
<evidence type="ECO:0000313" key="7">
    <source>
        <dbReference type="Proteomes" id="UP000035682"/>
    </source>
</evidence>
<dbReference type="SMART" id="SM00243">
    <property type="entry name" value="GAS2"/>
    <property type="match status" value="1"/>
</dbReference>
<proteinExistence type="predicted"/>